<name>A0A7I9WY30_9MYCO</name>
<protein>
    <submittedName>
        <fullName evidence="2">CoA transferase</fullName>
    </submittedName>
</protein>
<evidence type="ECO:0000256" key="1">
    <source>
        <dbReference type="ARBA" id="ARBA00022679"/>
    </source>
</evidence>
<organism evidence="2 3">
    <name type="scientific">Mycolicibacterium murale</name>
    <dbReference type="NCBI Taxonomy" id="182220"/>
    <lineage>
        <taxon>Bacteria</taxon>
        <taxon>Bacillati</taxon>
        <taxon>Actinomycetota</taxon>
        <taxon>Actinomycetes</taxon>
        <taxon>Mycobacteriales</taxon>
        <taxon>Mycobacteriaceae</taxon>
        <taxon>Mycolicibacterium</taxon>
    </lineage>
</organism>
<accession>A0A7I9WY30</accession>
<dbReference type="Proteomes" id="UP000465241">
    <property type="component" value="Unassembled WGS sequence"/>
</dbReference>
<evidence type="ECO:0000313" key="2">
    <source>
        <dbReference type="EMBL" id="GFG62300.1"/>
    </source>
</evidence>
<dbReference type="Gene3D" id="3.40.50.10540">
    <property type="entry name" value="Crotonobetainyl-coa:carnitine coa-transferase, domain 1"/>
    <property type="match status" value="1"/>
</dbReference>
<dbReference type="SUPFAM" id="SSF89796">
    <property type="entry name" value="CoA-transferase family III (CaiB/BaiF)"/>
    <property type="match status" value="1"/>
</dbReference>
<evidence type="ECO:0000313" key="3">
    <source>
        <dbReference type="Proteomes" id="UP000465241"/>
    </source>
</evidence>
<reference evidence="2 3" key="1">
    <citation type="journal article" date="2019" name="Emerg. Microbes Infect.">
        <title>Comprehensive subspecies identification of 175 nontuberculous mycobacteria species based on 7547 genomic profiles.</title>
        <authorList>
            <person name="Matsumoto Y."/>
            <person name="Kinjo T."/>
            <person name="Motooka D."/>
            <person name="Nabeya D."/>
            <person name="Jung N."/>
            <person name="Uechi K."/>
            <person name="Horii T."/>
            <person name="Iida T."/>
            <person name="Fujita J."/>
            <person name="Nakamura S."/>
        </authorList>
    </citation>
    <scope>NUCLEOTIDE SEQUENCE [LARGE SCALE GENOMIC DNA]</scope>
    <source>
        <strain evidence="2 3">JCM 13392</strain>
    </source>
</reference>
<dbReference type="PANTHER" id="PTHR48207">
    <property type="entry name" value="SUCCINATE--HYDROXYMETHYLGLUTARATE COA-TRANSFERASE"/>
    <property type="match status" value="1"/>
</dbReference>
<dbReference type="InterPro" id="IPR044855">
    <property type="entry name" value="CoA-Trfase_III_dom3_sf"/>
</dbReference>
<dbReference type="EMBL" id="BLKT01000003">
    <property type="protein sequence ID" value="GFG62300.1"/>
    <property type="molecule type" value="Genomic_DNA"/>
</dbReference>
<proteinExistence type="predicted"/>
<comment type="caution">
    <text evidence="2">The sequence shown here is derived from an EMBL/GenBank/DDBJ whole genome shotgun (WGS) entry which is preliminary data.</text>
</comment>
<keyword evidence="3" id="KW-1185">Reference proteome</keyword>
<gene>
    <name evidence="2" type="ORF">MMUR_64360</name>
</gene>
<dbReference type="InterPro" id="IPR050483">
    <property type="entry name" value="CoA-transferase_III_domain"/>
</dbReference>
<dbReference type="GO" id="GO:0008410">
    <property type="term" value="F:CoA-transferase activity"/>
    <property type="evidence" value="ECO:0007669"/>
    <property type="project" value="TreeGrafter"/>
</dbReference>
<dbReference type="InterPro" id="IPR003673">
    <property type="entry name" value="CoA-Trfase_fam_III"/>
</dbReference>
<dbReference type="AlphaFoldDB" id="A0A7I9WY30"/>
<dbReference type="Pfam" id="PF02515">
    <property type="entry name" value="CoA_transf_3"/>
    <property type="match status" value="1"/>
</dbReference>
<dbReference type="Gene3D" id="3.30.1540.10">
    <property type="entry name" value="formyl-coa transferase, domain 3"/>
    <property type="match status" value="1"/>
</dbReference>
<keyword evidence="1 2" id="KW-0808">Transferase</keyword>
<sequence>MSGPSATQMLGDLGAEIIKVESPQGDSSRSIPPHFVGDDSAYYLASNRNKRSIVVDLKNPEGLAVVKRLAGECDVLIENFRPGVCARLGLAPGALTAANPRLVWASISGFGQVGPLRERPAYDMIVQAMSGVMSVTGHPGGPATRLGIPAGDVIAGMYAVVGVLSALLARERTGRGDVIDIAMLDGQISQLSYQAVYTLLSGKSPKPQGARHDSIPTYRAFTGGDGREFVVTANTQQMWERMARVAGLESLLADSRFADERGRLAHRDDLWGALEVAFAEKPAEEWVELLVAANVPAAPVLDVSSALDQARHSGRGLIVELDDDQGHSIDSIGTPIRFPDRPAPPRRYPPRLGQDTRAVLHDVLGLDEHEIARLLDCGALRGEVTSPDLAPQH</sequence>
<dbReference type="PANTHER" id="PTHR48207:SF3">
    <property type="entry name" value="SUCCINATE--HYDROXYMETHYLGLUTARATE COA-TRANSFERASE"/>
    <property type="match status" value="1"/>
</dbReference>
<dbReference type="InterPro" id="IPR023606">
    <property type="entry name" value="CoA-Trfase_III_dom_1_sf"/>
</dbReference>